<dbReference type="Proteomes" id="UP000199568">
    <property type="component" value="Unassembled WGS sequence"/>
</dbReference>
<dbReference type="OrthoDB" id="9974633at2"/>
<dbReference type="AlphaFoldDB" id="A0A1I0CF77"/>
<accession>A0A1I0CF77</accession>
<feature type="transmembrane region" description="Helical" evidence="1">
    <location>
        <begin position="29"/>
        <end position="48"/>
    </location>
</feature>
<keyword evidence="1" id="KW-0812">Transmembrane</keyword>
<keyword evidence="1" id="KW-1133">Transmembrane helix</keyword>
<feature type="transmembrane region" description="Helical" evidence="1">
    <location>
        <begin position="5"/>
        <end position="23"/>
    </location>
</feature>
<evidence type="ECO:0000313" key="3">
    <source>
        <dbReference type="Proteomes" id="UP000199568"/>
    </source>
</evidence>
<name>A0A1I0CF77_9FIRM</name>
<protein>
    <submittedName>
        <fullName evidence="2">Uncharacterized protein</fullName>
    </submittedName>
</protein>
<gene>
    <name evidence="2" type="ORF">SAMN05660297_01631</name>
</gene>
<organism evidence="2 3">
    <name type="scientific">Natronincola peptidivorans</name>
    <dbReference type="NCBI Taxonomy" id="426128"/>
    <lineage>
        <taxon>Bacteria</taxon>
        <taxon>Bacillati</taxon>
        <taxon>Bacillota</taxon>
        <taxon>Clostridia</taxon>
        <taxon>Peptostreptococcales</taxon>
        <taxon>Natronincolaceae</taxon>
        <taxon>Natronincola</taxon>
    </lineage>
</organism>
<evidence type="ECO:0000256" key="1">
    <source>
        <dbReference type="SAM" id="Phobius"/>
    </source>
</evidence>
<sequence>MKHKVINIVTMIAAIITIVTSVLYLAKEIMIPGLSPFSLAVVMLGLVYNTKIQFDEGEASKGRWRFTLYLGLIAAIMNIAAGISQIMVAKIK</sequence>
<feature type="transmembrane region" description="Helical" evidence="1">
    <location>
        <begin position="68"/>
        <end position="88"/>
    </location>
</feature>
<dbReference type="EMBL" id="FOHU01000005">
    <property type="protein sequence ID" value="SET18055.1"/>
    <property type="molecule type" value="Genomic_DNA"/>
</dbReference>
<dbReference type="RefSeq" id="WP_090442021.1">
    <property type="nucleotide sequence ID" value="NZ_FOHU01000005.1"/>
</dbReference>
<evidence type="ECO:0000313" key="2">
    <source>
        <dbReference type="EMBL" id="SET18055.1"/>
    </source>
</evidence>
<keyword evidence="3" id="KW-1185">Reference proteome</keyword>
<keyword evidence="1" id="KW-0472">Membrane</keyword>
<reference evidence="2 3" key="1">
    <citation type="submission" date="2016-10" db="EMBL/GenBank/DDBJ databases">
        <authorList>
            <person name="de Groot N.N."/>
        </authorList>
    </citation>
    <scope>NUCLEOTIDE SEQUENCE [LARGE SCALE GENOMIC DNA]</scope>
    <source>
        <strain evidence="2 3">DSM 18979</strain>
    </source>
</reference>
<proteinExistence type="predicted"/>
<dbReference type="STRING" id="426128.SAMN05660297_01631"/>